<feature type="transmembrane region" description="Helical" evidence="1">
    <location>
        <begin position="130"/>
        <end position="146"/>
    </location>
</feature>
<gene>
    <name evidence="2" type="ORF">N802_12675</name>
</gene>
<keyword evidence="3" id="KW-1185">Reference proteome</keyword>
<keyword evidence="1" id="KW-0812">Transmembrane</keyword>
<accession>A0A0A0JB81</accession>
<feature type="transmembrane region" description="Helical" evidence="1">
    <location>
        <begin position="90"/>
        <end position="110"/>
    </location>
</feature>
<dbReference type="EMBL" id="AVPJ01000002">
    <property type="protein sequence ID" value="KGN34408.1"/>
    <property type="molecule type" value="Genomic_DNA"/>
</dbReference>
<organism evidence="2 3">
    <name type="scientific">Knoellia sinensis KCTC 19936</name>
    <dbReference type="NCBI Taxonomy" id="1385520"/>
    <lineage>
        <taxon>Bacteria</taxon>
        <taxon>Bacillati</taxon>
        <taxon>Actinomycetota</taxon>
        <taxon>Actinomycetes</taxon>
        <taxon>Micrococcales</taxon>
        <taxon>Intrasporangiaceae</taxon>
        <taxon>Knoellia</taxon>
    </lineage>
</organism>
<dbReference type="AlphaFoldDB" id="A0A0A0JB81"/>
<evidence type="ECO:0000256" key="1">
    <source>
        <dbReference type="SAM" id="Phobius"/>
    </source>
</evidence>
<feature type="transmembrane region" description="Helical" evidence="1">
    <location>
        <begin position="12"/>
        <end position="33"/>
    </location>
</feature>
<name>A0A0A0JB81_9MICO</name>
<dbReference type="eggNOG" id="ENOG5034700">
    <property type="taxonomic scope" value="Bacteria"/>
</dbReference>
<protein>
    <submittedName>
        <fullName evidence="2">Uncharacterized protein</fullName>
    </submittedName>
</protein>
<feature type="transmembrane region" description="Helical" evidence="1">
    <location>
        <begin position="181"/>
        <end position="207"/>
    </location>
</feature>
<feature type="transmembrane region" description="Helical" evidence="1">
    <location>
        <begin position="158"/>
        <end position="175"/>
    </location>
</feature>
<evidence type="ECO:0000313" key="2">
    <source>
        <dbReference type="EMBL" id="KGN34408.1"/>
    </source>
</evidence>
<proteinExistence type="predicted"/>
<dbReference type="STRING" id="1385520.N802_12675"/>
<reference evidence="2 3" key="1">
    <citation type="submission" date="2013-08" db="EMBL/GenBank/DDBJ databases">
        <title>The genome sequence of Knoellia sinensis.</title>
        <authorList>
            <person name="Zhu W."/>
            <person name="Wang G."/>
        </authorList>
    </citation>
    <scope>NUCLEOTIDE SEQUENCE [LARGE SCALE GENOMIC DNA]</scope>
    <source>
        <strain evidence="2 3">KCTC 19936</strain>
    </source>
</reference>
<keyword evidence="1" id="KW-0472">Membrane</keyword>
<comment type="caution">
    <text evidence="2">The sequence shown here is derived from an EMBL/GenBank/DDBJ whole genome shotgun (WGS) entry which is preliminary data.</text>
</comment>
<feature type="transmembrane region" description="Helical" evidence="1">
    <location>
        <begin position="45"/>
        <end position="70"/>
    </location>
</feature>
<sequence length="225" mass="23674">MFSASVRTLWEELRIAVIPAGFLVSSMLVVSLLHLDELALRGGGVIAFVLSWGWLLAMLGLTLFVGLVLVTQFREPGFPLTSHAPMPKVVIPLIALEGSAFFGLGLGLLIRPDFWGGLVPWEVSTIDARALGAWCLTLGAALLQALVDADLDRLKPGLIALTGIGALCLIGVAWHRAEIEWATWTAPIAVGLLVALLATGVIGSFLLRRAEAAAAAPAALEVPTA</sequence>
<dbReference type="Proteomes" id="UP000030002">
    <property type="component" value="Unassembled WGS sequence"/>
</dbReference>
<evidence type="ECO:0000313" key="3">
    <source>
        <dbReference type="Proteomes" id="UP000030002"/>
    </source>
</evidence>
<keyword evidence="1" id="KW-1133">Transmembrane helix</keyword>